<dbReference type="AlphaFoldDB" id="A0A6A6CXZ5"/>
<reference evidence="2" key="1">
    <citation type="journal article" date="2020" name="Stud. Mycol.">
        <title>101 Dothideomycetes genomes: a test case for predicting lifestyles and emergence of pathogens.</title>
        <authorList>
            <person name="Haridas S."/>
            <person name="Albert R."/>
            <person name="Binder M."/>
            <person name="Bloem J."/>
            <person name="Labutti K."/>
            <person name="Salamov A."/>
            <person name="Andreopoulos B."/>
            <person name="Baker S."/>
            <person name="Barry K."/>
            <person name="Bills G."/>
            <person name="Bluhm B."/>
            <person name="Cannon C."/>
            <person name="Castanera R."/>
            <person name="Culley D."/>
            <person name="Daum C."/>
            <person name="Ezra D."/>
            <person name="Gonzalez J."/>
            <person name="Henrissat B."/>
            <person name="Kuo A."/>
            <person name="Liang C."/>
            <person name="Lipzen A."/>
            <person name="Lutzoni F."/>
            <person name="Magnuson J."/>
            <person name="Mondo S."/>
            <person name="Nolan M."/>
            <person name="Ohm R."/>
            <person name="Pangilinan J."/>
            <person name="Park H.-J."/>
            <person name="Ramirez L."/>
            <person name="Alfaro M."/>
            <person name="Sun H."/>
            <person name="Tritt A."/>
            <person name="Yoshinaga Y."/>
            <person name="Zwiers L.-H."/>
            <person name="Turgeon B."/>
            <person name="Goodwin S."/>
            <person name="Spatafora J."/>
            <person name="Crous P."/>
            <person name="Grigoriev I."/>
        </authorList>
    </citation>
    <scope>NUCLEOTIDE SEQUENCE</scope>
    <source>
        <strain evidence="2">ATCC 36951</strain>
    </source>
</reference>
<protein>
    <submittedName>
        <fullName evidence="2">Uncharacterized protein</fullName>
    </submittedName>
</protein>
<dbReference type="RefSeq" id="XP_033671957.1">
    <property type="nucleotide sequence ID" value="XM_033804758.1"/>
</dbReference>
<dbReference type="EMBL" id="ML993584">
    <property type="protein sequence ID" value="KAF2171068.1"/>
    <property type="molecule type" value="Genomic_DNA"/>
</dbReference>
<accession>A0A6A6CXZ5</accession>
<gene>
    <name evidence="2" type="ORF">M409DRAFT_19041</name>
</gene>
<dbReference type="GeneID" id="54558030"/>
<evidence type="ECO:0000313" key="2">
    <source>
        <dbReference type="EMBL" id="KAF2171068.1"/>
    </source>
</evidence>
<evidence type="ECO:0000256" key="1">
    <source>
        <dbReference type="SAM" id="MobiDB-lite"/>
    </source>
</evidence>
<evidence type="ECO:0000313" key="3">
    <source>
        <dbReference type="Proteomes" id="UP000799537"/>
    </source>
</evidence>
<dbReference type="Proteomes" id="UP000799537">
    <property type="component" value="Unassembled WGS sequence"/>
</dbReference>
<feature type="region of interest" description="Disordered" evidence="1">
    <location>
        <begin position="154"/>
        <end position="237"/>
    </location>
</feature>
<name>A0A6A6CXZ5_ZASCE</name>
<organism evidence="2 3">
    <name type="scientific">Zasmidium cellare ATCC 36951</name>
    <dbReference type="NCBI Taxonomy" id="1080233"/>
    <lineage>
        <taxon>Eukaryota</taxon>
        <taxon>Fungi</taxon>
        <taxon>Dikarya</taxon>
        <taxon>Ascomycota</taxon>
        <taxon>Pezizomycotina</taxon>
        <taxon>Dothideomycetes</taxon>
        <taxon>Dothideomycetidae</taxon>
        <taxon>Mycosphaerellales</taxon>
        <taxon>Mycosphaerellaceae</taxon>
        <taxon>Zasmidium</taxon>
    </lineage>
</organism>
<proteinExistence type="predicted"/>
<feature type="compositionally biased region" description="Polar residues" evidence="1">
    <location>
        <begin position="175"/>
        <end position="187"/>
    </location>
</feature>
<keyword evidence="3" id="KW-1185">Reference proteome</keyword>
<sequence>MIPAVTFMDWLEERRDEREYHEKGYLARHGKIPLSTFQINGMIPRVGGKKLDIESFKLYDDEGNEIRFDYTEEGRDQAWKFLEEAAERRGETLIRPIPFKTKGIRGMVKDEILGVFSKVGKAKREKRAQQAAMELMATRPQATTSQAIFCQTPDAGTPMPPARPVVKARPKAAGSSHTPRTVASPSRSPAMARLPSSGYDSVLADSGLEIRQGQSQQNEDMGVGEGKGRVVAVQPED</sequence>